<dbReference type="AlphaFoldDB" id="A7RV61"/>
<dbReference type="InterPro" id="IPR032710">
    <property type="entry name" value="NTF2-like_dom_sf"/>
</dbReference>
<proteinExistence type="predicted"/>
<organism evidence="1 2">
    <name type="scientific">Nematostella vectensis</name>
    <name type="common">Starlet sea anemone</name>
    <dbReference type="NCBI Taxonomy" id="45351"/>
    <lineage>
        <taxon>Eukaryota</taxon>
        <taxon>Metazoa</taxon>
        <taxon>Cnidaria</taxon>
        <taxon>Anthozoa</taxon>
        <taxon>Hexacorallia</taxon>
        <taxon>Actiniaria</taxon>
        <taxon>Edwardsiidae</taxon>
        <taxon>Nematostella</taxon>
    </lineage>
</organism>
<dbReference type="PANTHER" id="PTHR31094:SF2">
    <property type="entry name" value="RIKEN CDNA 2310061I04 GENE"/>
    <property type="match status" value="1"/>
</dbReference>
<dbReference type="PANTHER" id="PTHR31094">
    <property type="entry name" value="RIKEN CDNA 2310061I04 GENE"/>
    <property type="match status" value="1"/>
</dbReference>
<dbReference type="SUPFAM" id="SSF54427">
    <property type="entry name" value="NTF2-like"/>
    <property type="match status" value="1"/>
</dbReference>
<dbReference type="PhylomeDB" id="A7RV61"/>
<evidence type="ECO:0000313" key="1">
    <source>
        <dbReference type="EMBL" id="EDO44694.1"/>
    </source>
</evidence>
<dbReference type="InterPro" id="IPR018790">
    <property type="entry name" value="DUF2358"/>
</dbReference>
<name>A7RV61_NEMVE</name>
<dbReference type="STRING" id="45351.A7RV61"/>
<dbReference type="HOGENOM" id="CLU_799988_0_0_1"/>
<dbReference type="eggNOG" id="KOG4457">
    <property type="taxonomic scope" value="Eukaryota"/>
</dbReference>
<protein>
    <submittedName>
        <fullName evidence="1">Uncharacterized protein</fullName>
    </submittedName>
</protein>
<dbReference type="InParanoid" id="A7RV61"/>
<gene>
    <name evidence="1" type="ORF">NEMVEDRAFT_v1g202620</name>
</gene>
<accession>A7RV61</accession>
<dbReference type="Pfam" id="PF10184">
    <property type="entry name" value="DUF2358"/>
    <property type="match status" value="1"/>
</dbReference>
<dbReference type="EMBL" id="DS469542">
    <property type="protein sequence ID" value="EDO44694.1"/>
    <property type="molecule type" value="Genomic_DNA"/>
</dbReference>
<keyword evidence="2" id="KW-1185">Reference proteome</keyword>
<dbReference type="Proteomes" id="UP000001593">
    <property type="component" value="Unassembled WGS sequence"/>
</dbReference>
<evidence type="ECO:0000313" key="2">
    <source>
        <dbReference type="Proteomes" id="UP000001593"/>
    </source>
</evidence>
<sequence>MTCLQVLPKNSYVVQGMQSETLLNQGIEAVRQPISGILGKPPLKENAVILFREQNTLLLDSLNPLIDKTDLEWIVFSYEKNWAKEFWPIYEEALRNHALFKPKLKKIIIKKQLKNNYSNGKNMKKELGRFDKPLDSNYLAGTMMCSSFCKPVEKPSQDSMSPAEEKCNPTELATVFLALRDELPLFFQNGHGYSLYHENVKFINALTRTTTNGLSSYKALLAAMRCIGQLYMSDVSIEILRITEDPKDCDVKVRWRICGVPRYNSLINRRIDDKIRYVDGFSIFEVGRDGLIHCHRLMKLMPSKSPETDDPLWVVRPATIFGLLPKAPGMLARHRVKDAGGTTVAHS</sequence>
<reference evidence="1 2" key="1">
    <citation type="journal article" date="2007" name="Science">
        <title>Sea anemone genome reveals ancestral eumetazoan gene repertoire and genomic organization.</title>
        <authorList>
            <person name="Putnam N.H."/>
            <person name="Srivastava M."/>
            <person name="Hellsten U."/>
            <person name="Dirks B."/>
            <person name="Chapman J."/>
            <person name="Salamov A."/>
            <person name="Terry A."/>
            <person name="Shapiro H."/>
            <person name="Lindquist E."/>
            <person name="Kapitonov V.V."/>
            <person name="Jurka J."/>
            <person name="Genikhovich G."/>
            <person name="Grigoriev I.V."/>
            <person name="Lucas S.M."/>
            <person name="Steele R.E."/>
            <person name="Finnerty J.R."/>
            <person name="Technau U."/>
            <person name="Martindale M.Q."/>
            <person name="Rokhsar D.S."/>
        </authorList>
    </citation>
    <scope>NUCLEOTIDE SEQUENCE [LARGE SCALE GENOMIC DNA]</scope>
    <source>
        <strain evidence="2">CH2 X CH6</strain>
    </source>
</reference>